<dbReference type="HAMAP" id="MF_00147_B">
    <property type="entry name" value="TIM_B"/>
    <property type="match status" value="1"/>
</dbReference>
<dbReference type="EMBL" id="CZQC01000029">
    <property type="protein sequence ID" value="CUS40937.1"/>
    <property type="molecule type" value="Genomic_DNA"/>
</dbReference>
<protein>
    <recommendedName>
        <fullName evidence="4">triose-phosphate isomerase</fullName>
        <ecNumber evidence="4">5.3.1.1</ecNumber>
    </recommendedName>
</protein>
<dbReference type="PROSITE" id="PS51440">
    <property type="entry name" value="TIM_2"/>
    <property type="match status" value="1"/>
</dbReference>
<name>A0A160TCP9_9ZZZZ</name>
<comment type="subunit">
    <text evidence="3">Homodimer.</text>
</comment>
<dbReference type="NCBIfam" id="TIGR00419">
    <property type="entry name" value="tim"/>
    <property type="match status" value="1"/>
</dbReference>
<dbReference type="GO" id="GO:0005829">
    <property type="term" value="C:cytosol"/>
    <property type="evidence" value="ECO:0007669"/>
    <property type="project" value="TreeGrafter"/>
</dbReference>
<sequence length="247" mass="26791">MRRLLVAGNWKMNASVAMTEHLLSAIRDAEIDTCDVAVFPPFPYLALAHSTIADAPIRLGAQTCSLEQSGAFTGEVAVSMLSEFQVALVLVGHSERRSLYGETDKIVLLKTLRVLEQGMTAVVCIGETLEERQAGNEREVVETQLRLLLDELSDQQWQSVVLAYEPVWAIGTGETATPEQAQAMHRYIRSLLQQRSADIANTTQILYGGSVKAANAAELFSQPDIDGGLVGGASLDANEFLGICRAK</sequence>
<evidence type="ECO:0000256" key="7">
    <source>
        <dbReference type="ARBA" id="ARBA00023235"/>
    </source>
</evidence>
<evidence type="ECO:0000256" key="1">
    <source>
        <dbReference type="ARBA" id="ARBA00004742"/>
    </source>
</evidence>
<dbReference type="InterPro" id="IPR000652">
    <property type="entry name" value="Triosephosphate_isomerase"/>
</dbReference>
<dbReference type="GO" id="GO:0019563">
    <property type="term" value="P:glycerol catabolic process"/>
    <property type="evidence" value="ECO:0007669"/>
    <property type="project" value="TreeGrafter"/>
</dbReference>
<dbReference type="Gene3D" id="3.20.20.70">
    <property type="entry name" value="Aldolase class I"/>
    <property type="match status" value="1"/>
</dbReference>
<keyword evidence="5" id="KW-0312">Gluconeogenesis</keyword>
<dbReference type="FunFam" id="3.20.20.70:FF:000020">
    <property type="entry name" value="Triosephosphate isomerase"/>
    <property type="match status" value="1"/>
</dbReference>
<dbReference type="GO" id="GO:0004807">
    <property type="term" value="F:triose-phosphate isomerase activity"/>
    <property type="evidence" value="ECO:0007669"/>
    <property type="project" value="UniProtKB-EC"/>
</dbReference>
<dbReference type="GO" id="GO:0006096">
    <property type="term" value="P:glycolytic process"/>
    <property type="evidence" value="ECO:0007669"/>
    <property type="project" value="UniProtKB-KW"/>
</dbReference>
<dbReference type="CDD" id="cd00311">
    <property type="entry name" value="TIM"/>
    <property type="match status" value="1"/>
</dbReference>
<dbReference type="GO" id="GO:0006094">
    <property type="term" value="P:gluconeogenesis"/>
    <property type="evidence" value="ECO:0007669"/>
    <property type="project" value="UniProtKB-KW"/>
</dbReference>
<dbReference type="Pfam" id="PF00121">
    <property type="entry name" value="TIM"/>
    <property type="match status" value="1"/>
</dbReference>
<evidence type="ECO:0000313" key="9">
    <source>
        <dbReference type="EMBL" id="CUS40937.1"/>
    </source>
</evidence>
<evidence type="ECO:0000256" key="6">
    <source>
        <dbReference type="ARBA" id="ARBA00023152"/>
    </source>
</evidence>
<comment type="pathway">
    <text evidence="1">Carbohydrate biosynthesis; gluconeogenesis.</text>
</comment>
<dbReference type="GO" id="GO:0046166">
    <property type="term" value="P:glyceraldehyde-3-phosphate biosynthetic process"/>
    <property type="evidence" value="ECO:0007669"/>
    <property type="project" value="TreeGrafter"/>
</dbReference>
<comment type="similarity">
    <text evidence="2">Belongs to the triosephosphate isomerase family.</text>
</comment>
<reference evidence="9" key="1">
    <citation type="submission" date="2015-10" db="EMBL/GenBank/DDBJ databases">
        <authorList>
            <person name="Gilbert D.G."/>
        </authorList>
    </citation>
    <scope>NUCLEOTIDE SEQUENCE</scope>
</reference>
<dbReference type="InterPro" id="IPR035990">
    <property type="entry name" value="TIM_sf"/>
</dbReference>
<evidence type="ECO:0000256" key="2">
    <source>
        <dbReference type="ARBA" id="ARBA00007422"/>
    </source>
</evidence>
<dbReference type="PROSITE" id="PS00171">
    <property type="entry name" value="TIM_1"/>
    <property type="match status" value="1"/>
</dbReference>
<dbReference type="AlphaFoldDB" id="A0A160TCP9"/>
<evidence type="ECO:0000256" key="5">
    <source>
        <dbReference type="ARBA" id="ARBA00022432"/>
    </source>
</evidence>
<gene>
    <name evidence="9" type="ORF">MGWOODY_Tha1588</name>
</gene>
<dbReference type="InterPro" id="IPR013785">
    <property type="entry name" value="Aldolase_TIM"/>
</dbReference>
<dbReference type="PANTHER" id="PTHR21139:SF2">
    <property type="entry name" value="TRIOSEPHOSPHATE ISOMERASE"/>
    <property type="match status" value="1"/>
</dbReference>
<evidence type="ECO:0000256" key="4">
    <source>
        <dbReference type="ARBA" id="ARBA00011940"/>
    </source>
</evidence>
<proteinExistence type="inferred from homology"/>
<keyword evidence="7 9" id="KW-0413">Isomerase</keyword>
<evidence type="ECO:0000256" key="3">
    <source>
        <dbReference type="ARBA" id="ARBA00011738"/>
    </source>
</evidence>
<comment type="pathway">
    <text evidence="8">Carbohydrate degradation; glycolysis.</text>
</comment>
<dbReference type="SUPFAM" id="SSF51351">
    <property type="entry name" value="Triosephosphate isomerase (TIM)"/>
    <property type="match status" value="1"/>
</dbReference>
<keyword evidence="6" id="KW-0324">Glycolysis</keyword>
<organism evidence="9">
    <name type="scientific">hydrothermal vent metagenome</name>
    <dbReference type="NCBI Taxonomy" id="652676"/>
    <lineage>
        <taxon>unclassified sequences</taxon>
        <taxon>metagenomes</taxon>
        <taxon>ecological metagenomes</taxon>
    </lineage>
</organism>
<dbReference type="EC" id="5.3.1.1" evidence="4"/>
<evidence type="ECO:0000256" key="8">
    <source>
        <dbReference type="ARBA" id="ARBA00060517"/>
    </source>
</evidence>
<dbReference type="InterPro" id="IPR022896">
    <property type="entry name" value="TrioseP_Isoase_bac/euk"/>
</dbReference>
<accession>A0A160TCP9</accession>
<dbReference type="PANTHER" id="PTHR21139">
    <property type="entry name" value="TRIOSEPHOSPHATE ISOMERASE"/>
    <property type="match status" value="1"/>
</dbReference>
<dbReference type="InterPro" id="IPR020861">
    <property type="entry name" value="Triosephosphate_isomerase_AS"/>
</dbReference>